<organism evidence="2 3">
    <name type="scientific">Paxillus rubicundulus Ve08.2h10</name>
    <dbReference type="NCBI Taxonomy" id="930991"/>
    <lineage>
        <taxon>Eukaryota</taxon>
        <taxon>Fungi</taxon>
        <taxon>Dikarya</taxon>
        <taxon>Basidiomycota</taxon>
        <taxon>Agaricomycotina</taxon>
        <taxon>Agaricomycetes</taxon>
        <taxon>Agaricomycetidae</taxon>
        <taxon>Boletales</taxon>
        <taxon>Paxilineae</taxon>
        <taxon>Paxillaceae</taxon>
        <taxon>Paxillus</taxon>
    </lineage>
</organism>
<reference evidence="3" key="2">
    <citation type="submission" date="2015-01" db="EMBL/GenBank/DDBJ databases">
        <title>Evolutionary Origins and Diversification of the Mycorrhizal Mutualists.</title>
        <authorList>
            <consortium name="DOE Joint Genome Institute"/>
            <consortium name="Mycorrhizal Genomics Consortium"/>
            <person name="Kohler A."/>
            <person name="Kuo A."/>
            <person name="Nagy L.G."/>
            <person name="Floudas D."/>
            <person name="Copeland A."/>
            <person name="Barry K.W."/>
            <person name="Cichocki N."/>
            <person name="Veneault-Fourrey C."/>
            <person name="LaButti K."/>
            <person name="Lindquist E.A."/>
            <person name="Lipzen A."/>
            <person name="Lundell T."/>
            <person name="Morin E."/>
            <person name="Murat C."/>
            <person name="Riley R."/>
            <person name="Ohm R."/>
            <person name="Sun H."/>
            <person name="Tunlid A."/>
            <person name="Henrissat B."/>
            <person name="Grigoriev I.V."/>
            <person name="Hibbett D.S."/>
            <person name="Martin F."/>
        </authorList>
    </citation>
    <scope>NUCLEOTIDE SEQUENCE [LARGE SCALE GENOMIC DNA]</scope>
    <source>
        <strain evidence="3">Ve08.2h10</strain>
    </source>
</reference>
<sequence length="68" mass="7923">EITEILDSKIDHQHWNCQLLYLVKWAGYKGTNEETSWLLATELDHASKLILDFHSTCPEKPGPYHLPF</sequence>
<feature type="domain" description="Chromo" evidence="1">
    <location>
        <begin position="1"/>
        <end position="54"/>
    </location>
</feature>
<dbReference type="OrthoDB" id="3364639at2759"/>
<evidence type="ECO:0000259" key="1">
    <source>
        <dbReference type="PROSITE" id="PS50013"/>
    </source>
</evidence>
<dbReference type="InterPro" id="IPR016197">
    <property type="entry name" value="Chromo-like_dom_sf"/>
</dbReference>
<evidence type="ECO:0000313" key="2">
    <source>
        <dbReference type="EMBL" id="KIK96649.1"/>
    </source>
</evidence>
<dbReference type="EMBL" id="KN824975">
    <property type="protein sequence ID" value="KIK96649.1"/>
    <property type="molecule type" value="Genomic_DNA"/>
</dbReference>
<proteinExistence type="predicted"/>
<dbReference type="Proteomes" id="UP000054538">
    <property type="component" value="Unassembled WGS sequence"/>
</dbReference>
<evidence type="ECO:0000313" key="3">
    <source>
        <dbReference type="Proteomes" id="UP000054538"/>
    </source>
</evidence>
<name>A0A0D0E5I6_9AGAM</name>
<dbReference type="Gene3D" id="2.40.50.40">
    <property type="match status" value="1"/>
</dbReference>
<keyword evidence="3" id="KW-1185">Reference proteome</keyword>
<dbReference type="AlphaFoldDB" id="A0A0D0E5I6"/>
<dbReference type="SUPFAM" id="SSF54160">
    <property type="entry name" value="Chromo domain-like"/>
    <property type="match status" value="1"/>
</dbReference>
<dbReference type="InParanoid" id="A0A0D0E5I6"/>
<dbReference type="PROSITE" id="PS50013">
    <property type="entry name" value="CHROMO_2"/>
    <property type="match status" value="1"/>
</dbReference>
<dbReference type="InterPro" id="IPR000953">
    <property type="entry name" value="Chromo/chromo_shadow_dom"/>
</dbReference>
<protein>
    <recommendedName>
        <fullName evidence="1">Chromo domain-containing protein</fullName>
    </recommendedName>
</protein>
<gene>
    <name evidence="2" type="ORF">PAXRUDRAFT_137989</name>
</gene>
<reference evidence="2 3" key="1">
    <citation type="submission" date="2014-04" db="EMBL/GenBank/DDBJ databases">
        <authorList>
            <consortium name="DOE Joint Genome Institute"/>
            <person name="Kuo A."/>
            <person name="Kohler A."/>
            <person name="Jargeat P."/>
            <person name="Nagy L.G."/>
            <person name="Floudas D."/>
            <person name="Copeland A."/>
            <person name="Barry K.W."/>
            <person name="Cichocki N."/>
            <person name="Veneault-Fourrey C."/>
            <person name="LaButti K."/>
            <person name="Lindquist E.A."/>
            <person name="Lipzen A."/>
            <person name="Lundell T."/>
            <person name="Morin E."/>
            <person name="Murat C."/>
            <person name="Sun H."/>
            <person name="Tunlid A."/>
            <person name="Henrissat B."/>
            <person name="Grigoriev I.V."/>
            <person name="Hibbett D.S."/>
            <person name="Martin F."/>
            <person name="Nordberg H.P."/>
            <person name="Cantor M.N."/>
            <person name="Hua S.X."/>
        </authorList>
    </citation>
    <scope>NUCLEOTIDE SEQUENCE [LARGE SCALE GENOMIC DNA]</scope>
    <source>
        <strain evidence="2 3">Ve08.2h10</strain>
    </source>
</reference>
<dbReference type="GO" id="GO:0006338">
    <property type="term" value="P:chromatin remodeling"/>
    <property type="evidence" value="ECO:0007669"/>
    <property type="project" value="UniProtKB-ARBA"/>
</dbReference>
<accession>A0A0D0E5I6</accession>
<feature type="non-terminal residue" evidence="2">
    <location>
        <position position="1"/>
    </location>
</feature>
<dbReference type="HOGENOM" id="CLU_204935_0_0_1"/>